<dbReference type="EMBL" id="JAHQIW010001259">
    <property type="protein sequence ID" value="KAJ1351905.1"/>
    <property type="molecule type" value="Genomic_DNA"/>
</dbReference>
<gene>
    <name evidence="2" type="ORF">KIN20_008079</name>
</gene>
<protein>
    <submittedName>
        <fullName evidence="2">Uncharacterized protein</fullName>
    </submittedName>
</protein>
<organism evidence="2 3">
    <name type="scientific">Parelaphostrongylus tenuis</name>
    <name type="common">Meningeal worm</name>
    <dbReference type="NCBI Taxonomy" id="148309"/>
    <lineage>
        <taxon>Eukaryota</taxon>
        <taxon>Metazoa</taxon>
        <taxon>Ecdysozoa</taxon>
        <taxon>Nematoda</taxon>
        <taxon>Chromadorea</taxon>
        <taxon>Rhabditida</taxon>
        <taxon>Rhabditina</taxon>
        <taxon>Rhabditomorpha</taxon>
        <taxon>Strongyloidea</taxon>
        <taxon>Metastrongylidae</taxon>
        <taxon>Parelaphostrongylus</taxon>
    </lineage>
</organism>
<evidence type="ECO:0000256" key="1">
    <source>
        <dbReference type="SAM" id="MobiDB-lite"/>
    </source>
</evidence>
<evidence type="ECO:0000313" key="2">
    <source>
        <dbReference type="EMBL" id="KAJ1351905.1"/>
    </source>
</evidence>
<evidence type="ECO:0000313" key="3">
    <source>
        <dbReference type="Proteomes" id="UP001196413"/>
    </source>
</evidence>
<reference evidence="2" key="1">
    <citation type="submission" date="2021-06" db="EMBL/GenBank/DDBJ databases">
        <title>Parelaphostrongylus tenuis whole genome reference sequence.</title>
        <authorList>
            <person name="Garwood T.J."/>
            <person name="Larsen P.A."/>
            <person name="Fountain-Jones N.M."/>
            <person name="Garbe J.R."/>
            <person name="Macchietto M.G."/>
            <person name="Kania S.A."/>
            <person name="Gerhold R.W."/>
            <person name="Richards J.E."/>
            <person name="Wolf T.M."/>
        </authorList>
    </citation>
    <scope>NUCLEOTIDE SEQUENCE</scope>
    <source>
        <strain evidence="2">MNPRO001-30</strain>
        <tissue evidence="2">Meninges</tissue>
    </source>
</reference>
<name>A0AAD5M6B4_PARTN</name>
<feature type="region of interest" description="Disordered" evidence="1">
    <location>
        <begin position="69"/>
        <end position="104"/>
    </location>
</feature>
<sequence>MVQSAPQETTPYIKKMKGQLETLGNLDADKREGVDEQEAGDVTFAASDAMRISAGTVEIDLHESRVKKKANKTEADITQSSAEDVEVSTKATKPQKAAKKRRSKYQTVKICLQMNKLEAK</sequence>
<proteinExistence type="predicted"/>
<comment type="caution">
    <text evidence="2">The sequence shown here is derived from an EMBL/GenBank/DDBJ whole genome shotgun (WGS) entry which is preliminary data.</text>
</comment>
<accession>A0AAD5M6B4</accession>
<dbReference type="Proteomes" id="UP001196413">
    <property type="component" value="Unassembled WGS sequence"/>
</dbReference>
<dbReference type="AlphaFoldDB" id="A0AAD5M6B4"/>
<keyword evidence="3" id="KW-1185">Reference proteome</keyword>